<evidence type="ECO:0000313" key="7">
    <source>
        <dbReference type="Proteomes" id="UP000076268"/>
    </source>
</evidence>
<evidence type="ECO:0000259" key="5">
    <source>
        <dbReference type="SMART" id="SM00829"/>
    </source>
</evidence>
<dbReference type="OrthoDB" id="1674659at2"/>
<dbReference type="EMBL" id="LSGP01000017">
    <property type="protein sequence ID" value="KYZ76037.1"/>
    <property type="molecule type" value="Genomic_DNA"/>
</dbReference>
<reference evidence="6 7" key="1">
    <citation type="submission" date="2016-02" db="EMBL/GenBank/DDBJ databases">
        <title>Anaerosporomusa subterraneum gen. nov., sp. nov., a spore-forming obligate anaerobe isolated from saprolite.</title>
        <authorList>
            <person name="Choi J.K."/>
            <person name="Shah M."/>
            <person name="Yee N."/>
        </authorList>
    </citation>
    <scope>NUCLEOTIDE SEQUENCE [LARGE SCALE GENOMIC DNA]</scope>
    <source>
        <strain evidence="6 7">RU4</strain>
    </source>
</reference>
<dbReference type="InterPro" id="IPR020843">
    <property type="entry name" value="ER"/>
</dbReference>
<dbReference type="InterPro" id="IPR036291">
    <property type="entry name" value="NAD(P)-bd_dom_sf"/>
</dbReference>
<dbReference type="GO" id="GO:0008270">
    <property type="term" value="F:zinc ion binding"/>
    <property type="evidence" value="ECO:0007669"/>
    <property type="project" value="InterPro"/>
</dbReference>
<evidence type="ECO:0000256" key="1">
    <source>
        <dbReference type="ARBA" id="ARBA00022723"/>
    </source>
</evidence>
<protein>
    <submittedName>
        <fullName evidence="6">L-threonine 3-dehydrogenase</fullName>
    </submittedName>
</protein>
<dbReference type="GO" id="GO:0016491">
    <property type="term" value="F:oxidoreductase activity"/>
    <property type="evidence" value="ECO:0007669"/>
    <property type="project" value="UniProtKB-KW"/>
</dbReference>
<comment type="cofactor">
    <cofactor evidence="4">
        <name>Zn(2+)</name>
        <dbReference type="ChEBI" id="CHEBI:29105"/>
    </cofactor>
</comment>
<proteinExistence type="inferred from homology"/>
<dbReference type="RefSeq" id="WP_066240784.1">
    <property type="nucleotide sequence ID" value="NZ_LSGP01000017.1"/>
</dbReference>
<dbReference type="Gene3D" id="3.90.180.10">
    <property type="entry name" value="Medium-chain alcohol dehydrogenases, catalytic domain"/>
    <property type="match status" value="2"/>
</dbReference>
<comment type="caution">
    <text evidence="6">The sequence shown here is derived from an EMBL/GenBank/DDBJ whole genome shotgun (WGS) entry which is preliminary data.</text>
</comment>
<evidence type="ECO:0000256" key="2">
    <source>
        <dbReference type="ARBA" id="ARBA00022833"/>
    </source>
</evidence>
<keyword evidence="2 4" id="KW-0862">Zinc</keyword>
<sequence>MSIITRAALLKAPYDIDLVERELVCGEDEVIVKNHLIGICGSDKSFYRGQMPPKTAEFRQDPKFPFYLGHESGGVIVEVGSKVIDYKVGDKVIAFGWNNNYADYFLSKTWQLQPVPEGMDMDLASLGEPIACGMYSGMNSGVQMGDVVVVMGGGFAGQIIAQCAKKKGASTVVVADVLDGKLELAKKLGADVTVNLKKQDAMEVVMGLTDGLGADVVVEAAGSESSFNMASEIIKHNGKFVFYSWVTQPITLNISRWHDDGIEFVNTCLVHHSWRERYVWTPATLKPVVKGLVDIKSLITNEFKLSDIKAAFELADKDDTAIKIVLRP</sequence>
<gene>
    <name evidence="6" type="ORF">AXX12_06230</name>
</gene>
<dbReference type="SUPFAM" id="SSF51735">
    <property type="entry name" value="NAD(P)-binding Rossmann-fold domains"/>
    <property type="match status" value="1"/>
</dbReference>
<dbReference type="PANTHER" id="PTHR43401:SF2">
    <property type="entry name" value="L-THREONINE 3-DEHYDROGENASE"/>
    <property type="match status" value="1"/>
</dbReference>
<evidence type="ECO:0000313" key="6">
    <source>
        <dbReference type="EMBL" id="KYZ76037.1"/>
    </source>
</evidence>
<dbReference type="PANTHER" id="PTHR43401">
    <property type="entry name" value="L-THREONINE 3-DEHYDROGENASE"/>
    <property type="match status" value="1"/>
</dbReference>
<dbReference type="STRING" id="1794912.AXX12_06230"/>
<dbReference type="InterPro" id="IPR011032">
    <property type="entry name" value="GroES-like_sf"/>
</dbReference>
<feature type="domain" description="Enoyl reductase (ER)" evidence="5">
    <location>
        <begin position="8"/>
        <end position="326"/>
    </location>
</feature>
<dbReference type="SMART" id="SM00829">
    <property type="entry name" value="PKS_ER"/>
    <property type="match status" value="1"/>
</dbReference>
<dbReference type="Pfam" id="PF00107">
    <property type="entry name" value="ADH_zinc_N"/>
    <property type="match status" value="1"/>
</dbReference>
<keyword evidence="1 4" id="KW-0479">Metal-binding</keyword>
<organism evidence="6 7">
    <name type="scientific">Anaerosporomusa subterranea</name>
    <dbReference type="NCBI Taxonomy" id="1794912"/>
    <lineage>
        <taxon>Bacteria</taxon>
        <taxon>Bacillati</taxon>
        <taxon>Bacillota</taxon>
        <taxon>Negativicutes</taxon>
        <taxon>Acetonemataceae</taxon>
        <taxon>Anaerosporomusa</taxon>
    </lineage>
</organism>
<keyword evidence="7" id="KW-1185">Reference proteome</keyword>
<dbReference type="Proteomes" id="UP000076268">
    <property type="component" value="Unassembled WGS sequence"/>
</dbReference>
<dbReference type="InterPro" id="IPR050129">
    <property type="entry name" value="Zn_alcohol_dh"/>
</dbReference>
<name>A0A154BQ06_ANASB</name>
<dbReference type="AlphaFoldDB" id="A0A154BQ06"/>
<accession>A0A154BQ06</accession>
<dbReference type="Pfam" id="PF08240">
    <property type="entry name" value="ADH_N"/>
    <property type="match status" value="1"/>
</dbReference>
<comment type="similarity">
    <text evidence="4">Belongs to the zinc-containing alcohol dehydrogenase family.</text>
</comment>
<dbReference type="PROSITE" id="PS00059">
    <property type="entry name" value="ADH_ZINC"/>
    <property type="match status" value="1"/>
</dbReference>
<dbReference type="InterPro" id="IPR013149">
    <property type="entry name" value="ADH-like_C"/>
</dbReference>
<dbReference type="SUPFAM" id="SSF50129">
    <property type="entry name" value="GroES-like"/>
    <property type="match status" value="1"/>
</dbReference>
<evidence type="ECO:0000256" key="3">
    <source>
        <dbReference type="ARBA" id="ARBA00023002"/>
    </source>
</evidence>
<evidence type="ECO:0000256" key="4">
    <source>
        <dbReference type="RuleBase" id="RU361277"/>
    </source>
</evidence>
<dbReference type="InterPro" id="IPR002328">
    <property type="entry name" value="ADH_Zn_CS"/>
</dbReference>
<dbReference type="InterPro" id="IPR013154">
    <property type="entry name" value="ADH-like_N"/>
</dbReference>
<dbReference type="Gene3D" id="3.40.50.720">
    <property type="entry name" value="NAD(P)-binding Rossmann-like Domain"/>
    <property type="match status" value="1"/>
</dbReference>
<keyword evidence="3" id="KW-0560">Oxidoreductase</keyword>